<accession>K0YKM2</accession>
<sequence>MRIEKAAIIGKGAVGLLYGSLIASNIGPDAVEFVMDDQRFRRHSDDKIRINGDPCEIRTVPASEAQPVDLLILAIKATGMETALRTMKSCVGPETRIISLLNGITSEERIAEVFGWGNLVLSVAQGMDAVYIGTEHTYTHPGQIRFGAAPHTDEGVVDEIADFFARAGIDFVVEDDIRHRMWTKLMMNVGLNQTCMVYEGTYGTVTAEGEQNRSLVAAMRETMAVARAEGVELTEADLSQMVALTESLDPNGMPSMAQDRINKRPSEVEEFAGAIIGRAEKHGILVPQNRYLYRRVQEIESCYE</sequence>
<dbReference type="EMBL" id="ADMD01000007">
    <property type="protein sequence ID" value="EJZ83808.1"/>
    <property type="molecule type" value="Genomic_DNA"/>
</dbReference>
<evidence type="ECO:0000259" key="6">
    <source>
        <dbReference type="Pfam" id="PF08546"/>
    </source>
</evidence>
<feature type="domain" description="Ketopantoate reductase N-terminal" evidence="5">
    <location>
        <begin position="7"/>
        <end position="149"/>
    </location>
</feature>
<protein>
    <recommendedName>
        <fullName evidence="4">2-dehydropantoate 2-reductase</fullName>
        <ecNumber evidence="4">1.1.1.169</ecNumber>
    </recommendedName>
    <alternativeName>
        <fullName evidence="4">Ketopantoate reductase</fullName>
    </alternativeName>
</protein>
<dbReference type="GO" id="GO:0008677">
    <property type="term" value="F:2-dehydropantoate 2-reductase activity"/>
    <property type="evidence" value="ECO:0007669"/>
    <property type="project" value="UniProtKB-EC"/>
</dbReference>
<keyword evidence="3 4" id="KW-0560">Oxidoreductase</keyword>
<dbReference type="Gene3D" id="3.40.50.720">
    <property type="entry name" value="NAD(P)-binding Rossmann-like Domain"/>
    <property type="match status" value="1"/>
</dbReference>
<dbReference type="InterPro" id="IPR003710">
    <property type="entry name" value="ApbA"/>
</dbReference>
<dbReference type="GO" id="GO:0005737">
    <property type="term" value="C:cytoplasm"/>
    <property type="evidence" value="ECO:0007669"/>
    <property type="project" value="TreeGrafter"/>
</dbReference>
<comment type="function">
    <text evidence="4">Catalyzes the NADPH-dependent reduction of ketopantoate into pantoic acid.</text>
</comment>
<proteinExistence type="inferred from homology"/>
<dbReference type="OrthoDB" id="9796561at2"/>
<dbReference type="PANTHER" id="PTHR21708">
    <property type="entry name" value="PROBABLE 2-DEHYDROPANTOATE 2-REDUCTASE"/>
    <property type="match status" value="1"/>
</dbReference>
<dbReference type="RefSeq" id="WP_009139527.1">
    <property type="nucleotide sequence ID" value="NZ_JH815198.1"/>
</dbReference>
<dbReference type="InterPro" id="IPR013332">
    <property type="entry name" value="KPR_N"/>
</dbReference>
<reference evidence="7 8" key="1">
    <citation type="submission" date="2012-08" db="EMBL/GenBank/DDBJ databases">
        <title>The Genome Sequence of Slackia piriformis YIT 12062.</title>
        <authorList>
            <consortium name="The Broad Institute Genome Sequencing Platform"/>
            <person name="Earl A."/>
            <person name="Ward D."/>
            <person name="Feldgarden M."/>
            <person name="Gevers D."/>
            <person name="Morotomi M."/>
            <person name="Walker B."/>
            <person name="Young S.K."/>
            <person name="Zeng Q."/>
            <person name="Gargeya S."/>
            <person name="Fitzgerald M."/>
            <person name="Haas B."/>
            <person name="Abouelleil A."/>
            <person name="Alvarado L."/>
            <person name="Arachchi H.M."/>
            <person name="Berlin A.M."/>
            <person name="Chapman S.B."/>
            <person name="Goldberg J."/>
            <person name="Griggs A."/>
            <person name="Gujja S."/>
            <person name="Hansen M."/>
            <person name="Howarth C."/>
            <person name="Imamovic A."/>
            <person name="Larimer J."/>
            <person name="McCowen C."/>
            <person name="Montmayeur A."/>
            <person name="Murphy C."/>
            <person name="Neiman D."/>
            <person name="Pearson M."/>
            <person name="Priest M."/>
            <person name="Roberts A."/>
            <person name="Saif S."/>
            <person name="Shea T."/>
            <person name="Sisk P."/>
            <person name="Sykes S."/>
            <person name="Wortman J."/>
            <person name="Nusbaum C."/>
            <person name="Birren B."/>
        </authorList>
    </citation>
    <scope>NUCLEOTIDE SEQUENCE [LARGE SCALE GENOMIC DNA]</scope>
    <source>
        <strain evidence="7 8">YIT 12062</strain>
    </source>
</reference>
<dbReference type="FunCoup" id="K0YKM2">
    <property type="interactions" value="49"/>
</dbReference>
<dbReference type="InParanoid" id="K0YKM2"/>
<evidence type="ECO:0000256" key="1">
    <source>
        <dbReference type="ARBA" id="ARBA00007870"/>
    </source>
</evidence>
<dbReference type="SUPFAM" id="SSF48179">
    <property type="entry name" value="6-phosphogluconate dehydrogenase C-terminal domain-like"/>
    <property type="match status" value="1"/>
</dbReference>
<dbReference type="EC" id="1.1.1.169" evidence="4"/>
<dbReference type="FunFam" id="1.10.1040.10:FF:000017">
    <property type="entry name" value="2-dehydropantoate 2-reductase"/>
    <property type="match status" value="1"/>
</dbReference>
<dbReference type="InterPro" id="IPR013752">
    <property type="entry name" value="KPA_reductase"/>
</dbReference>
<dbReference type="NCBIfam" id="TIGR00745">
    <property type="entry name" value="apbA_panE"/>
    <property type="match status" value="1"/>
</dbReference>
<comment type="catalytic activity">
    <reaction evidence="4">
        <text>(R)-pantoate + NADP(+) = 2-dehydropantoate + NADPH + H(+)</text>
        <dbReference type="Rhea" id="RHEA:16233"/>
        <dbReference type="ChEBI" id="CHEBI:11561"/>
        <dbReference type="ChEBI" id="CHEBI:15378"/>
        <dbReference type="ChEBI" id="CHEBI:15980"/>
        <dbReference type="ChEBI" id="CHEBI:57783"/>
        <dbReference type="ChEBI" id="CHEBI:58349"/>
        <dbReference type="EC" id="1.1.1.169"/>
    </reaction>
</comment>
<dbReference type="PATRIC" id="fig|742818.3.peg.1394"/>
<evidence type="ECO:0000256" key="4">
    <source>
        <dbReference type="RuleBase" id="RU362068"/>
    </source>
</evidence>
<dbReference type="InterPro" id="IPR013328">
    <property type="entry name" value="6PGD_dom2"/>
</dbReference>
<dbReference type="InterPro" id="IPR036291">
    <property type="entry name" value="NAD(P)-bd_dom_sf"/>
</dbReference>
<dbReference type="Gene3D" id="1.10.1040.10">
    <property type="entry name" value="N-(1-d-carboxylethyl)-l-norvaline Dehydrogenase, domain 2"/>
    <property type="match status" value="1"/>
</dbReference>
<dbReference type="UniPathway" id="UPA00028">
    <property type="reaction ID" value="UER00004"/>
</dbReference>
<evidence type="ECO:0000256" key="3">
    <source>
        <dbReference type="ARBA" id="ARBA00023002"/>
    </source>
</evidence>
<dbReference type="Pfam" id="PF02558">
    <property type="entry name" value="ApbA"/>
    <property type="match status" value="1"/>
</dbReference>
<organism evidence="7 8">
    <name type="scientific">Slackia piriformis YIT 12062</name>
    <dbReference type="NCBI Taxonomy" id="742818"/>
    <lineage>
        <taxon>Bacteria</taxon>
        <taxon>Bacillati</taxon>
        <taxon>Actinomycetota</taxon>
        <taxon>Coriobacteriia</taxon>
        <taxon>Eggerthellales</taxon>
        <taxon>Eggerthellaceae</taxon>
        <taxon>Slackia</taxon>
    </lineage>
</organism>
<evidence type="ECO:0000259" key="5">
    <source>
        <dbReference type="Pfam" id="PF02558"/>
    </source>
</evidence>
<keyword evidence="4" id="KW-0566">Pantothenate biosynthesis</keyword>
<comment type="similarity">
    <text evidence="1 4">Belongs to the ketopantoate reductase family.</text>
</comment>
<dbReference type="PANTHER" id="PTHR21708:SF26">
    <property type="entry name" value="2-DEHYDROPANTOATE 2-REDUCTASE"/>
    <property type="match status" value="1"/>
</dbReference>
<comment type="caution">
    <text evidence="7">The sequence shown here is derived from an EMBL/GenBank/DDBJ whole genome shotgun (WGS) entry which is preliminary data.</text>
</comment>
<name>K0YKM2_9ACTN</name>
<dbReference type="AlphaFoldDB" id="K0YKM2"/>
<dbReference type="eggNOG" id="COG1893">
    <property type="taxonomic scope" value="Bacteria"/>
</dbReference>
<dbReference type="GO" id="GO:0015940">
    <property type="term" value="P:pantothenate biosynthetic process"/>
    <property type="evidence" value="ECO:0007669"/>
    <property type="project" value="UniProtKB-UniPathway"/>
</dbReference>
<keyword evidence="8" id="KW-1185">Reference proteome</keyword>
<dbReference type="Pfam" id="PF08546">
    <property type="entry name" value="ApbA_C"/>
    <property type="match status" value="1"/>
</dbReference>
<dbReference type="InterPro" id="IPR008927">
    <property type="entry name" value="6-PGluconate_DH-like_C_sf"/>
</dbReference>
<comment type="pathway">
    <text evidence="4">Cofactor biosynthesis; (R)-pantothenate biosynthesis; (R)-pantoate from 3-methyl-2-oxobutanoate: step 2/2.</text>
</comment>
<keyword evidence="2 4" id="KW-0521">NADP</keyword>
<dbReference type="HOGENOM" id="CLU_031468_6_0_11"/>
<dbReference type="Proteomes" id="UP000006069">
    <property type="component" value="Unassembled WGS sequence"/>
</dbReference>
<evidence type="ECO:0000313" key="8">
    <source>
        <dbReference type="Proteomes" id="UP000006069"/>
    </source>
</evidence>
<feature type="domain" description="Ketopantoate reductase C-terminal" evidence="6">
    <location>
        <begin position="176"/>
        <end position="300"/>
    </location>
</feature>
<evidence type="ECO:0000313" key="7">
    <source>
        <dbReference type="EMBL" id="EJZ83808.1"/>
    </source>
</evidence>
<dbReference type="InterPro" id="IPR051402">
    <property type="entry name" value="KPR-Related"/>
</dbReference>
<gene>
    <name evidence="7" type="ORF">HMPREF9451_01329</name>
</gene>
<dbReference type="SUPFAM" id="SSF51735">
    <property type="entry name" value="NAD(P)-binding Rossmann-fold domains"/>
    <property type="match status" value="1"/>
</dbReference>
<evidence type="ECO:0000256" key="2">
    <source>
        <dbReference type="ARBA" id="ARBA00022857"/>
    </source>
</evidence>